<comment type="caution">
    <text evidence="2">The sequence shown here is derived from an EMBL/GenBank/DDBJ whole genome shotgun (WGS) entry which is preliminary data.</text>
</comment>
<organism evidence="2">
    <name type="scientific">marine sediment metagenome</name>
    <dbReference type="NCBI Taxonomy" id="412755"/>
    <lineage>
        <taxon>unclassified sequences</taxon>
        <taxon>metagenomes</taxon>
        <taxon>ecological metagenomes</taxon>
    </lineage>
</organism>
<accession>X1KZ03</accession>
<name>X1KZ03_9ZZZZ</name>
<sequence>MRFYRSVRNVAVQVCLFNHILGELNMPIENIRVIAPFVGGGFGGKISNGQAIQAVKLAKIAKKPVQLVWSRADEFFYDTFRPAAVVKIKSGLTDSGKIVSWDYSIYGMGGRGAQLFYNVPHHRTSVSRNLRNGDGMHPFATGPWRAPDNNTNSFARESHIDVMANRAEMDPLEFRLKNLTDERMRGVLKAAAEKFGWTPAKAPSSRGFEGRIR</sequence>
<gene>
    <name evidence="2" type="ORF">S06H3_22140</name>
</gene>
<dbReference type="EMBL" id="BARV01011768">
    <property type="protein sequence ID" value="GAI11933.1"/>
    <property type="molecule type" value="Genomic_DNA"/>
</dbReference>
<feature type="domain" description="Aldehyde oxidase/xanthine dehydrogenase first molybdopterin binding" evidence="1">
    <location>
        <begin position="24"/>
        <end position="179"/>
    </location>
</feature>
<proteinExistence type="predicted"/>
<dbReference type="GO" id="GO:0016491">
    <property type="term" value="F:oxidoreductase activity"/>
    <property type="evidence" value="ECO:0007669"/>
    <property type="project" value="InterPro"/>
</dbReference>
<dbReference type="Gene3D" id="3.30.365.10">
    <property type="entry name" value="Aldehyde oxidase/xanthine dehydrogenase, molybdopterin binding domain"/>
    <property type="match status" value="3"/>
</dbReference>
<dbReference type="PANTHER" id="PTHR47495">
    <property type="entry name" value="ALDEHYDE DEHYDROGENASE"/>
    <property type="match status" value="1"/>
</dbReference>
<evidence type="ECO:0000259" key="1">
    <source>
        <dbReference type="Pfam" id="PF02738"/>
    </source>
</evidence>
<dbReference type="PANTHER" id="PTHR47495:SF2">
    <property type="entry name" value="ALDEHYDE DEHYDROGENASE"/>
    <property type="match status" value="1"/>
</dbReference>
<dbReference type="InterPro" id="IPR008274">
    <property type="entry name" value="AldOxase/xan_DH_MoCoBD1"/>
</dbReference>
<dbReference type="Pfam" id="PF02738">
    <property type="entry name" value="MoCoBD_1"/>
    <property type="match status" value="1"/>
</dbReference>
<dbReference type="InterPro" id="IPR052516">
    <property type="entry name" value="N-heterocyclic_Hydroxylase"/>
</dbReference>
<dbReference type="SUPFAM" id="SSF56003">
    <property type="entry name" value="Molybdenum cofactor-binding domain"/>
    <property type="match status" value="1"/>
</dbReference>
<feature type="non-terminal residue" evidence="2">
    <location>
        <position position="213"/>
    </location>
</feature>
<dbReference type="InterPro" id="IPR037165">
    <property type="entry name" value="AldOxase/xan_DH_Mopterin-bd_sf"/>
</dbReference>
<protein>
    <recommendedName>
        <fullName evidence="1">Aldehyde oxidase/xanthine dehydrogenase first molybdopterin binding domain-containing protein</fullName>
    </recommendedName>
</protein>
<reference evidence="2" key="1">
    <citation type="journal article" date="2014" name="Front. Microbiol.">
        <title>High frequency of phylogenetically diverse reductive dehalogenase-homologous genes in deep subseafloor sedimentary metagenomes.</title>
        <authorList>
            <person name="Kawai M."/>
            <person name="Futagami T."/>
            <person name="Toyoda A."/>
            <person name="Takaki Y."/>
            <person name="Nishi S."/>
            <person name="Hori S."/>
            <person name="Arai W."/>
            <person name="Tsubouchi T."/>
            <person name="Morono Y."/>
            <person name="Uchiyama I."/>
            <person name="Ito T."/>
            <person name="Fujiyama A."/>
            <person name="Inagaki F."/>
            <person name="Takami H."/>
        </authorList>
    </citation>
    <scope>NUCLEOTIDE SEQUENCE</scope>
    <source>
        <strain evidence="2">Expedition CK06-06</strain>
    </source>
</reference>
<evidence type="ECO:0000313" key="2">
    <source>
        <dbReference type="EMBL" id="GAI11933.1"/>
    </source>
</evidence>
<dbReference type="AlphaFoldDB" id="X1KZ03"/>